<feature type="chain" id="PRO_5002946758" evidence="2">
    <location>
        <begin position="21"/>
        <end position="161"/>
    </location>
</feature>
<dbReference type="VEuPathDB" id="FungiDB:CAWG_00243"/>
<evidence type="ECO:0000313" key="3">
    <source>
        <dbReference type="EMBL" id="EEQ42045.1"/>
    </source>
</evidence>
<dbReference type="OMA" id="IYATEYI"/>
<feature type="compositionally biased region" description="Polar residues" evidence="1">
    <location>
        <begin position="104"/>
        <end position="115"/>
    </location>
</feature>
<proteinExistence type="predicted"/>
<reference evidence="3 4" key="1">
    <citation type="journal article" date="2009" name="Nature">
        <title>Evolution of pathogenicity and sexual reproduction in eight Candida genomes.</title>
        <authorList>
            <person name="Butler G."/>
            <person name="Rasmussen M.D."/>
            <person name="Lin M.F."/>
            <person name="Santos M.A."/>
            <person name="Sakthikumar S."/>
            <person name="Munro C.A."/>
            <person name="Rheinbay E."/>
            <person name="Grabherr M."/>
            <person name="Forche A."/>
            <person name="Reedy J.L."/>
            <person name="Agrafioti I."/>
            <person name="Arnaud M.B."/>
            <person name="Bates S."/>
            <person name="Brown A.J."/>
            <person name="Brunke S."/>
            <person name="Costanzo M.C."/>
            <person name="Fitzpatrick D.A."/>
            <person name="de Groot P.W."/>
            <person name="Harris D."/>
            <person name="Hoyer L.L."/>
            <person name="Hube B."/>
            <person name="Klis F.M."/>
            <person name="Kodira C."/>
            <person name="Lennard N."/>
            <person name="Logue M.E."/>
            <person name="Martin R."/>
            <person name="Neiman A.M."/>
            <person name="Nikolaou E."/>
            <person name="Quail M.A."/>
            <person name="Quinn J."/>
            <person name="Santos M.C."/>
            <person name="Schmitzberger F.F."/>
            <person name="Sherlock G."/>
            <person name="Shah P."/>
            <person name="Silverstein K.A."/>
            <person name="Skrzypek M.S."/>
            <person name="Soll D."/>
            <person name="Staggs R."/>
            <person name="Stansfield I."/>
            <person name="Stumpf M.P."/>
            <person name="Sudbery P.E."/>
            <person name="Srikantha T."/>
            <person name="Zeng Q."/>
            <person name="Berman J."/>
            <person name="Berriman M."/>
            <person name="Heitman J."/>
            <person name="Gow N.A."/>
            <person name="Lorenz M.C."/>
            <person name="Birren B.W."/>
            <person name="Kellis M."/>
            <person name="Cuomo C.A."/>
        </authorList>
    </citation>
    <scope>NUCLEOTIDE SEQUENCE [LARGE SCALE GENOMIC DNA]</scope>
    <source>
        <strain evidence="3 4">WO-1</strain>
    </source>
</reference>
<dbReference type="PaxDb" id="5476-C4YGC1"/>
<dbReference type="AlphaFoldDB" id="C4YGC1"/>
<protein>
    <submittedName>
        <fullName evidence="3">Uncharacterized protein</fullName>
    </submittedName>
</protein>
<keyword evidence="4" id="KW-1185">Reference proteome</keyword>
<gene>
    <name evidence="3" type="ORF">CAWG_00243</name>
</gene>
<sequence>MLSSKIYSLVLLSLFGLARSADDVTTTITTTPYVTATTTVGLQEDIYATEYIYTDENGKLTTTTVLASTVTNPAVLQETTPTTKPSADPSSSDDNSNKPSSPTTATSDNSESSPTGFFTEIKVEVPEGVYSTSTKYTHTVLDDGQTAALELVVLYTAFCEV</sequence>
<dbReference type="OrthoDB" id="4022855at2759"/>
<name>C4YGC1_CANAW</name>
<evidence type="ECO:0000313" key="4">
    <source>
        <dbReference type="Proteomes" id="UP000001429"/>
    </source>
</evidence>
<evidence type="ECO:0000256" key="2">
    <source>
        <dbReference type="SAM" id="SignalP"/>
    </source>
</evidence>
<keyword evidence="2" id="KW-0732">Signal</keyword>
<dbReference type="Proteomes" id="UP000001429">
    <property type="component" value="Chromosome 1"/>
</dbReference>
<dbReference type="EMBL" id="CH672346">
    <property type="protein sequence ID" value="EEQ42045.1"/>
    <property type="molecule type" value="Genomic_DNA"/>
</dbReference>
<organism evidence="3 4">
    <name type="scientific">Candida albicans (strain WO-1)</name>
    <name type="common">Yeast</name>
    <dbReference type="NCBI Taxonomy" id="294748"/>
    <lineage>
        <taxon>Eukaryota</taxon>
        <taxon>Fungi</taxon>
        <taxon>Dikarya</taxon>
        <taxon>Ascomycota</taxon>
        <taxon>Saccharomycotina</taxon>
        <taxon>Pichiomycetes</taxon>
        <taxon>Debaryomycetaceae</taxon>
        <taxon>Candida/Lodderomyces clade</taxon>
        <taxon>Candida</taxon>
    </lineage>
</organism>
<evidence type="ECO:0000256" key="1">
    <source>
        <dbReference type="SAM" id="MobiDB-lite"/>
    </source>
</evidence>
<feature type="compositionally biased region" description="Low complexity" evidence="1">
    <location>
        <begin position="79"/>
        <end position="103"/>
    </location>
</feature>
<accession>C4YGC1</accession>
<dbReference type="HOGENOM" id="CLU_113788_0_0_1"/>
<feature type="signal peptide" evidence="2">
    <location>
        <begin position="1"/>
        <end position="20"/>
    </location>
</feature>
<feature type="region of interest" description="Disordered" evidence="1">
    <location>
        <begin position="71"/>
        <end position="115"/>
    </location>
</feature>